<dbReference type="SMART" id="SM00192">
    <property type="entry name" value="LDLa"/>
    <property type="match status" value="3"/>
</dbReference>
<evidence type="ECO:0000313" key="15">
    <source>
        <dbReference type="EMBL" id="KAK3804177.1"/>
    </source>
</evidence>
<keyword evidence="8" id="KW-0472">Membrane</keyword>
<dbReference type="InterPro" id="IPR051221">
    <property type="entry name" value="LDLR-related"/>
</dbReference>
<dbReference type="InterPro" id="IPR002172">
    <property type="entry name" value="LDrepeatLR_classA_rpt"/>
</dbReference>
<dbReference type="InterPro" id="IPR049883">
    <property type="entry name" value="NOTCH1_EGF-like"/>
</dbReference>
<evidence type="ECO:0000256" key="3">
    <source>
        <dbReference type="ARBA" id="ARBA00022692"/>
    </source>
</evidence>
<evidence type="ECO:0000256" key="1">
    <source>
        <dbReference type="ARBA" id="ARBA00022536"/>
    </source>
</evidence>
<dbReference type="Pfam" id="PF00057">
    <property type="entry name" value="Ldl_recept_a"/>
    <property type="match status" value="3"/>
</dbReference>
<dbReference type="InterPro" id="IPR023415">
    <property type="entry name" value="LDLR_class-A_CS"/>
</dbReference>
<evidence type="ECO:0000256" key="6">
    <source>
        <dbReference type="ARBA" id="ARBA00022837"/>
    </source>
</evidence>
<feature type="disulfide bond" evidence="13">
    <location>
        <begin position="30"/>
        <end position="48"/>
    </location>
</feature>
<dbReference type="PRINTS" id="PR00261">
    <property type="entry name" value="LDLRECEPTOR"/>
</dbReference>
<keyword evidence="5" id="KW-0677">Repeat</keyword>
<keyword evidence="9 13" id="KW-1015">Disulfide bond</keyword>
<dbReference type="Gene3D" id="2.120.10.30">
    <property type="entry name" value="TolB, C-terminal domain"/>
    <property type="match status" value="1"/>
</dbReference>
<dbReference type="GO" id="GO:0006898">
    <property type="term" value="P:receptor-mediated endocytosis"/>
    <property type="evidence" value="ECO:0007669"/>
    <property type="project" value="TreeGrafter"/>
</dbReference>
<dbReference type="PROSITE" id="PS00010">
    <property type="entry name" value="ASX_HYDROXYL"/>
    <property type="match status" value="1"/>
</dbReference>
<evidence type="ECO:0000256" key="2">
    <source>
        <dbReference type="ARBA" id="ARBA00022583"/>
    </source>
</evidence>
<keyword evidence="7" id="KW-1133">Transmembrane helix</keyword>
<dbReference type="PROSITE" id="PS01186">
    <property type="entry name" value="EGF_2"/>
    <property type="match status" value="1"/>
</dbReference>
<keyword evidence="4" id="KW-0732">Signal</keyword>
<evidence type="ECO:0000256" key="11">
    <source>
        <dbReference type="ARBA" id="ARBA00023180"/>
    </source>
</evidence>
<dbReference type="SUPFAM" id="SSF101898">
    <property type="entry name" value="NHL repeat"/>
    <property type="match status" value="1"/>
</dbReference>
<proteinExistence type="predicted"/>
<accession>A0AAE1BFX6</accession>
<dbReference type="GO" id="GO:0016324">
    <property type="term" value="C:apical plasma membrane"/>
    <property type="evidence" value="ECO:0007669"/>
    <property type="project" value="TreeGrafter"/>
</dbReference>
<dbReference type="FunFam" id="4.10.400.10:FF:000009">
    <property type="entry name" value="Low-density lipoprotein receptor-related protein 1"/>
    <property type="match status" value="1"/>
</dbReference>
<evidence type="ECO:0000256" key="12">
    <source>
        <dbReference type="ARBA" id="ARBA00046288"/>
    </source>
</evidence>
<evidence type="ECO:0000256" key="7">
    <source>
        <dbReference type="ARBA" id="ARBA00022989"/>
    </source>
</evidence>
<evidence type="ECO:0000313" key="16">
    <source>
        <dbReference type="Proteomes" id="UP001283361"/>
    </source>
</evidence>
<evidence type="ECO:0000259" key="14">
    <source>
        <dbReference type="PROSITE" id="PS01186"/>
    </source>
</evidence>
<dbReference type="PANTHER" id="PTHR22722">
    <property type="entry name" value="LOW-DENSITY LIPOPROTEIN RECEPTOR-RELATED PROTEIN 2-RELATED"/>
    <property type="match status" value="1"/>
</dbReference>
<feature type="disulfide bond" evidence="13">
    <location>
        <begin position="82"/>
        <end position="97"/>
    </location>
</feature>
<reference evidence="15" key="1">
    <citation type="journal article" date="2023" name="G3 (Bethesda)">
        <title>A reference genome for the long-term kleptoplast-retaining sea slug Elysia crispata morphotype clarki.</title>
        <authorList>
            <person name="Eastman K.E."/>
            <person name="Pendleton A.L."/>
            <person name="Shaikh M.A."/>
            <person name="Suttiyut T."/>
            <person name="Ogas R."/>
            <person name="Tomko P."/>
            <person name="Gavelis G."/>
            <person name="Widhalm J.R."/>
            <person name="Wisecaver J.H."/>
        </authorList>
    </citation>
    <scope>NUCLEOTIDE SEQUENCE</scope>
    <source>
        <strain evidence="15">ECLA1</strain>
    </source>
</reference>
<sequence>MKKVRTSIVVYCNSPHIEGCLPCLEEQFQCGNCRCIQHSARCDHRNDCGDASDETDDCLYRTCSGHEFACTNQLCVAQQWVCDGTDDCGDGSDEIDCKMSACHPDEWACPHTGRCIPLSSVCDGEKDCPSGQDESDRCENSCTATSCEFRCHATPTGGHCYCRQGYQINPADNRTCEDFNECSSWGFCDQICENSPGSFHCSCHEGYALDPTNVCRAHNSEDMELIISSSMEILVLTSDGKRARKVLDGDIVDVDVDSVEELVYYINNTDKQVYSVSYRAKVAPTLIPLKGLAVPVDLALDWLTRSVYLVDRDTARIEMFNIPSGLQQNIVADNLQAPVAIALDPNTGYMFFADRGHDGPTMKPRIERVFMDGSHRVHKLTLVAPNLMVESCLKSQLHLISWLNPVSRVSCT</sequence>
<organism evidence="15 16">
    <name type="scientific">Elysia crispata</name>
    <name type="common">lettuce slug</name>
    <dbReference type="NCBI Taxonomy" id="231223"/>
    <lineage>
        <taxon>Eukaryota</taxon>
        <taxon>Metazoa</taxon>
        <taxon>Spiralia</taxon>
        <taxon>Lophotrochozoa</taxon>
        <taxon>Mollusca</taxon>
        <taxon>Gastropoda</taxon>
        <taxon>Heterobranchia</taxon>
        <taxon>Euthyneura</taxon>
        <taxon>Panpulmonata</taxon>
        <taxon>Sacoglossa</taxon>
        <taxon>Placobranchoidea</taxon>
        <taxon>Plakobranchidae</taxon>
        <taxon>Elysia</taxon>
    </lineage>
</organism>
<dbReference type="GO" id="GO:0043235">
    <property type="term" value="C:receptor complex"/>
    <property type="evidence" value="ECO:0007669"/>
    <property type="project" value="TreeGrafter"/>
</dbReference>
<feature type="disulfide bond" evidence="13">
    <location>
        <begin position="70"/>
        <end position="88"/>
    </location>
</feature>
<evidence type="ECO:0000256" key="9">
    <source>
        <dbReference type="ARBA" id="ARBA00023157"/>
    </source>
</evidence>
<dbReference type="GO" id="GO:0005509">
    <property type="term" value="F:calcium ion binding"/>
    <property type="evidence" value="ECO:0007669"/>
    <property type="project" value="InterPro"/>
</dbReference>
<dbReference type="SMART" id="SM00135">
    <property type="entry name" value="LY"/>
    <property type="match status" value="2"/>
</dbReference>
<evidence type="ECO:0000256" key="10">
    <source>
        <dbReference type="ARBA" id="ARBA00023170"/>
    </source>
</evidence>
<dbReference type="PANTHER" id="PTHR22722:SF15">
    <property type="entry name" value="LOW-DENSITY LIPOPROTEIN RECEPTOR-RELATED"/>
    <property type="match status" value="1"/>
</dbReference>
<dbReference type="CDD" id="cd00112">
    <property type="entry name" value="LDLa"/>
    <property type="match status" value="3"/>
</dbReference>
<dbReference type="GO" id="GO:0042562">
    <property type="term" value="F:hormone binding"/>
    <property type="evidence" value="ECO:0007669"/>
    <property type="project" value="TreeGrafter"/>
</dbReference>
<dbReference type="Proteomes" id="UP001283361">
    <property type="component" value="Unassembled WGS sequence"/>
</dbReference>
<evidence type="ECO:0000256" key="4">
    <source>
        <dbReference type="ARBA" id="ARBA00022729"/>
    </source>
</evidence>
<feature type="disulfide bond" evidence="13">
    <location>
        <begin position="23"/>
        <end position="35"/>
    </location>
</feature>
<dbReference type="SUPFAM" id="SSF57424">
    <property type="entry name" value="LDL receptor-like module"/>
    <property type="match status" value="3"/>
</dbReference>
<feature type="domain" description="EGF-like" evidence="14">
    <location>
        <begin position="201"/>
        <end position="215"/>
    </location>
</feature>
<comment type="caution">
    <text evidence="13">Lacks conserved residue(s) required for the propagation of feature annotation.</text>
</comment>
<dbReference type="SMART" id="SM00179">
    <property type="entry name" value="EGF_CA"/>
    <property type="match status" value="1"/>
</dbReference>
<keyword evidence="1" id="KW-0245">EGF-like domain</keyword>
<dbReference type="Gene3D" id="2.10.25.10">
    <property type="entry name" value="Laminin"/>
    <property type="match status" value="2"/>
</dbReference>
<evidence type="ECO:0000256" key="8">
    <source>
        <dbReference type="ARBA" id="ARBA00023136"/>
    </source>
</evidence>
<evidence type="ECO:0000256" key="5">
    <source>
        <dbReference type="ARBA" id="ARBA00022737"/>
    </source>
</evidence>
<dbReference type="InterPro" id="IPR000742">
    <property type="entry name" value="EGF"/>
</dbReference>
<keyword evidence="6" id="KW-0106">Calcium</keyword>
<feature type="disulfide bond" evidence="13">
    <location>
        <begin position="63"/>
        <end position="75"/>
    </location>
</feature>
<comment type="caution">
    <text evidence="15">The sequence shown here is derived from an EMBL/GenBank/DDBJ whole genome shotgun (WGS) entry which is preliminary data.</text>
</comment>
<dbReference type="EMBL" id="JAWDGP010000033">
    <property type="protein sequence ID" value="KAK3804177.1"/>
    <property type="molecule type" value="Genomic_DNA"/>
</dbReference>
<keyword evidence="11" id="KW-0325">Glycoprotein</keyword>
<evidence type="ECO:0000256" key="13">
    <source>
        <dbReference type="PROSITE-ProRule" id="PRU00124"/>
    </source>
</evidence>
<dbReference type="PROSITE" id="PS01209">
    <property type="entry name" value="LDLRA_1"/>
    <property type="match status" value="2"/>
</dbReference>
<dbReference type="AlphaFoldDB" id="A0AAE1BFX6"/>
<dbReference type="SMART" id="SM00181">
    <property type="entry name" value="EGF"/>
    <property type="match status" value="3"/>
</dbReference>
<gene>
    <name evidence="15" type="ORF">RRG08_023540</name>
</gene>
<dbReference type="InterPro" id="IPR001881">
    <property type="entry name" value="EGF-like_Ca-bd_dom"/>
</dbReference>
<protein>
    <recommendedName>
        <fullName evidence="14">EGF-like domain-containing protein</fullName>
    </recommendedName>
</protein>
<dbReference type="InterPro" id="IPR011042">
    <property type="entry name" value="6-blade_b-propeller_TolB-like"/>
</dbReference>
<keyword evidence="2" id="KW-0254">Endocytosis</keyword>
<dbReference type="InterPro" id="IPR036055">
    <property type="entry name" value="LDL_receptor-like_sf"/>
</dbReference>
<dbReference type="InterPro" id="IPR000033">
    <property type="entry name" value="LDLR_classB_rpt"/>
</dbReference>
<keyword evidence="3" id="KW-0812">Transmembrane</keyword>
<dbReference type="Gene3D" id="4.10.400.10">
    <property type="entry name" value="Low-density Lipoprotein Receptor"/>
    <property type="match status" value="3"/>
</dbReference>
<dbReference type="SUPFAM" id="SSF57196">
    <property type="entry name" value="EGF/Laminin"/>
    <property type="match status" value="2"/>
</dbReference>
<comment type="subcellular location">
    <subcellularLocation>
        <location evidence="12">Endomembrane system</location>
        <topology evidence="12">Single-pass type I membrane protein</topology>
    </subcellularLocation>
</comment>
<dbReference type="InterPro" id="IPR000152">
    <property type="entry name" value="EGF-type_Asp/Asn_hydroxyl_site"/>
</dbReference>
<keyword evidence="16" id="KW-1185">Reference proteome</keyword>
<keyword evidence="10" id="KW-0675">Receptor</keyword>
<dbReference type="FunFam" id="2.10.25.10:FF:000009">
    <property type="entry name" value="Low-density lipoprotein receptor isoform 1"/>
    <property type="match status" value="1"/>
</dbReference>
<dbReference type="PROSITE" id="PS01187">
    <property type="entry name" value="EGF_CA"/>
    <property type="match status" value="1"/>
</dbReference>
<dbReference type="InterPro" id="IPR018097">
    <property type="entry name" value="EGF_Ca-bd_CS"/>
</dbReference>
<dbReference type="PROSITE" id="PS50068">
    <property type="entry name" value="LDLRA_2"/>
    <property type="match status" value="3"/>
</dbReference>
<name>A0AAE1BFX6_9GAST</name>
<dbReference type="Pfam" id="PF07645">
    <property type="entry name" value="EGF_CA"/>
    <property type="match status" value="1"/>
</dbReference>